<keyword evidence="1" id="KW-0472">Membrane</keyword>
<sequence>MALMRSFLCKFSRRFDYYFNKNIMIYFLLFIDTLVLLYVGIEGYNVTVKAVLKCSTNNAYATLIYNKEAYFIEQFSNLIKITLKPESFLKNTLS</sequence>
<dbReference type="Proteomes" id="UP000095283">
    <property type="component" value="Unplaced"/>
</dbReference>
<name>A0A1I7WK12_HETBA</name>
<evidence type="ECO:0000256" key="1">
    <source>
        <dbReference type="SAM" id="Phobius"/>
    </source>
</evidence>
<keyword evidence="2" id="KW-1185">Reference proteome</keyword>
<evidence type="ECO:0000313" key="3">
    <source>
        <dbReference type="WBParaSite" id="Hba_05367"/>
    </source>
</evidence>
<dbReference type="WBParaSite" id="Hba_05367">
    <property type="protein sequence ID" value="Hba_05367"/>
    <property type="gene ID" value="Hba_05367"/>
</dbReference>
<organism evidence="2 3">
    <name type="scientific">Heterorhabditis bacteriophora</name>
    <name type="common">Entomopathogenic nematode worm</name>
    <dbReference type="NCBI Taxonomy" id="37862"/>
    <lineage>
        <taxon>Eukaryota</taxon>
        <taxon>Metazoa</taxon>
        <taxon>Ecdysozoa</taxon>
        <taxon>Nematoda</taxon>
        <taxon>Chromadorea</taxon>
        <taxon>Rhabditida</taxon>
        <taxon>Rhabditina</taxon>
        <taxon>Rhabditomorpha</taxon>
        <taxon>Strongyloidea</taxon>
        <taxon>Heterorhabditidae</taxon>
        <taxon>Heterorhabditis</taxon>
    </lineage>
</organism>
<dbReference type="AlphaFoldDB" id="A0A1I7WK12"/>
<keyword evidence="1" id="KW-1133">Transmembrane helix</keyword>
<feature type="transmembrane region" description="Helical" evidence="1">
    <location>
        <begin position="23"/>
        <end position="41"/>
    </location>
</feature>
<protein>
    <submittedName>
        <fullName evidence="3">Uncharacterized protein</fullName>
    </submittedName>
</protein>
<keyword evidence="1" id="KW-0812">Transmembrane</keyword>
<accession>A0A1I7WK12</accession>
<proteinExistence type="predicted"/>
<evidence type="ECO:0000313" key="2">
    <source>
        <dbReference type="Proteomes" id="UP000095283"/>
    </source>
</evidence>
<reference evidence="3" key="1">
    <citation type="submission" date="2016-11" db="UniProtKB">
        <authorList>
            <consortium name="WormBaseParasite"/>
        </authorList>
    </citation>
    <scope>IDENTIFICATION</scope>
</reference>